<sequence length="132" mass="14024">MDNQKKISLAEALLMILLNLFGDAIDAALNFLALVPVIGIGILMISPFVSASFFAITEFWLIMRGGVGFRQQVSVIVGNLLDIIPFLSFLPFKTVSVAVAIYMVNHPKAITALSAGTSNLVSKAVPAAATTE</sequence>
<dbReference type="AlphaFoldDB" id="A0A1F8DPF9"/>
<feature type="transmembrane region" description="Helical" evidence="1">
    <location>
        <begin position="83"/>
        <end position="104"/>
    </location>
</feature>
<protein>
    <submittedName>
        <fullName evidence="2">Uncharacterized protein</fullName>
    </submittedName>
</protein>
<dbReference type="Proteomes" id="UP000182002">
    <property type="component" value="Unassembled WGS sequence"/>
</dbReference>
<proteinExistence type="predicted"/>
<keyword evidence="1" id="KW-0472">Membrane</keyword>
<accession>A0A1F8DPF9</accession>
<reference evidence="2 3" key="1">
    <citation type="journal article" date="2016" name="Nat. Commun.">
        <title>Thousands of microbial genomes shed light on interconnected biogeochemical processes in an aquifer system.</title>
        <authorList>
            <person name="Anantharaman K."/>
            <person name="Brown C.T."/>
            <person name="Hug L.A."/>
            <person name="Sharon I."/>
            <person name="Castelle C.J."/>
            <person name="Probst A.J."/>
            <person name="Thomas B.C."/>
            <person name="Singh A."/>
            <person name="Wilkins M.J."/>
            <person name="Karaoz U."/>
            <person name="Brodie E.L."/>
            <person name="Williams K.H."/>
            <person name="Hubbard S.S."/>
            <person name="Banfield J.F."/>
        </authorList>
    </citation>
    <scope>NUCLEOTIDE SEQUENCE [LARGE SCALE GENOMIC DNA]</scope>
</reference>
<dbReference type="EMBL" id="MGIO01000019">
    <property type="protein sequence ID" value="OGM89705.1"/>
    <property type="molecule type" value="Genomic_DNA"/>
</dbReference>
<keyword evidence="1" id="KW-0812">Transmembrane</keyword>
<keyword evidence="1" id="KW-1133">Transmembrane helix</keyword>
<evidence type="ECO:0000256" key="1">
    <source>
        <dbReference type="SAM" id="Phobius"/>
    </source>
</evidence>
<evidence type="ECO:0000313" key="3">
    <source>
        <dbReference type="Proteomes" id="UP000182002"/>
    </source>
</evidence>
<evidence type="ECO:0000313" key="2">
    <source>
        <dbReference type="EMBL" id="OGM89705.1"/>
    </source>
</evidence>
<organism evidence="2 3">
    <name type="scientific">Candidatus Wolfebacteria bacterium RBG_13_41_7</name>
    <dbReference type="NCBI Taxonomy" id="1802554"/>
    <lineage>
        <taxon>Bacteria</taxon>
        <taxon>Candidatus Wolfeibacteriota</taxon>
    </lineage>
</organism>
<name>A0A1F8DPF9_9BACT</name>
<gene>
    <name evidence="2" type="ORF">A3J77_01770</name>
</gene>
<feature type="transmembrane region" description="Helical" evidence="1">
    <location>
        <begin position="38"/>
        <end position="62"/>
    </location>
</feature>
<feature type="transmembrane region" description="Helical" evidence="1">
    <location>
        <begin position="12"/>
        <end position="32"/>
    </location>
</feature>
<comment type="caution">
    <text evidence="2">The sequence shown here is derived from an EMBL/GenBank/DDBJ whole genome shotgun (WGS) entry which is preliminary data.</text>
</comment>